<keyword evidence="3 8" id="KW-0436">Ligase</keyword>
<dbReference type="AlphaFoldDB" id="A0A9D1MLT0"/>
<dbReference type="GO" id="GO:0005524">
    <property type="term" value="F:ATP binding"/>
    <property type="evidence" value="ECO:0007669"/>
    <property type="project" value="UniProtKB-UniRule"/>
</dbReference>
<comment type="function">
    <text evidence="8">Ligates lysine onto the cytidine present at position 34 of the AUA codon-specific tRNA(Ile) that contains the anticodon CAU, in an ATP-dependent manner. Cytidine is converted to lysidine, thus changing the amino acid specificity of the tRNA from methionine to isoleucine.</text>
</comment>
<dbReference type="NCBIfam" id="TIGR02432">
    <property type="entry name" value="lysidine_TilS_N"/>
    <property type="match status" value="1"/>
</dbReference>
<evidence type="ECO:0000259" key="9">
    <source>
        <dbReference type="SMART" id="SM00977"/>
    </source>
</evidence>
<dbReference type="EC" id="6.3.4.19" evidence="8"/>
<dbReference type="EMBL" id="DVNJ01000005">
    <property type="protein sequence ID" value="HIU62442.1"/>
    <property type="molecule type" value="Genomic_DNA"/>
</dbReference>
<feature type="binding site" evidence="8">
    <location>
        <begin position="18"/>
        <end position="23"/>
    </location>
    <ligand>
        <name>ATP</name>
        <dbReference type="ChEBI" id="CHEBI:30616"/>
    </ligand>
</feature>
<dbReference type="PANTHER" id="PTHR43033:SF1">
    <property type="entry name" value="TRNA(ILE)-LYSIDINE SYNTHASE-RELATED"/>
    <property type="match status" value="1"/>
</dbReference>
<dbReference type="InterPro" id="IPR014729">
    <property type="entry name" value="Rossmann-like_a/b/a_fold"/>
</dbReference>
<evidence type="ECO:0000256" key="6">
    <source>
        <dbReference type="ARBA" id="ARBA00022840"/>
    </source>
</evidence>
<keyword evidence="4 8" id="KW-0819">tRNA processing</keyword>
<dbReference type="Pfam" id="PF01171">
    <property type="entry name" value="ATP_bind_3"/>
    <property type="match status" value="1"/>
</dbReference>
<evidence type="ECO:0000256" key="3">
    <source>
        <dbReference type="ARBA" id="ARBA00022598"/>
    </source>
</evidence>
<dbReference type="Gene3D" id="3.40.50.620">
    <property type="entry name" value="HUPs"/>
    <property type="match status" value="1"/>
</dbReference>
<dbReference type="PANTHER" id="PTHR43033">
    <property type="entry name" value="TRNA(ILE)-LYSIDINE SYNTHASE-RELATED"/>
    <property type="match status" value="1"/>
</dbReference>
<evidence type="ECO:0000256" key="7">
    <source>
        <dbReference type="ARBA" id="ARBA00048539"/>
    </source>
</evidence>
<feature type="domain" description="Lysidine-tRNA(Ile) synthetase C-terminal" evidence="9">
    <location>
        <begin position="350"/>
        <end position="420"/>
    </location>
</feature>
<sequence>MIHAGEFKKFKKVVLAVSGGRDSMCLLHYFIAGADKLPPFSVLNFEHGLRGEESRGDSGFVKAYCEENGVECRVLPLDCRSFCRLHGYGIEQGARILRRREFERIVKEGEADRVLTAHHADDNAESILMHIFRGSGLKGLCGIPRDDGVVYRPLVDMSAATIARYAEVNKVPYREDTSNADTGFTRNFVRRELLPVIEKRFPNARKGIAMLGERALQAYAFIAERSPKAQLTEYGAAVLPLSALEGVTGETAVFEALGRIGGRVDVTSEHIAAIFALAESESGAIVCLPSGFRACKAGDEVHFYRETPVFGGEIPFAEGAAQMGEYCVRVWKEEEEGALMINADAVPAGAVWRTRREGDRFLPFGGGRRSLGDWMTDKKIPRYLRPHLPVLACGSEIYVVAGWEISQKLKVGEGDKRLYITTEKEQ</sequence>
<proteinExistence type="inferred from homology"/>
<dbReference type="HAMAP" id="MF_01161">
    <property type="entry name" value="tRNA_Ile_lys_synt"/>
    <property type="match status" value="1"/>
</dbReference>
<comment type="caution">
    <text evidence="10">The sequence shown here is derived from an EMBL/GenBank/DDBJ whole genome shotgun (WGS) entry which is preliminary data.</text>
</comment>
<dbReference type="InterPro" id="IPR011063">
    <property type="entry name" value="TilS/TtcA_N"/>
</dbReference>
<evidence type="ECO:0000313" key="11">
    <source>
        <dbReference type="Proteomes" id="UP000824145"/>
    </source>
</evidence>
<dbReference type="CDD" id="cd01992">
    <property type="entry name" value="TilS_N"/>
    <property type="match status" value="1"/>
</dbReference>
<dbReference type="Proteomes" id="UP000824145">
    <property type="component" value="Unassembled WGS sequence"/>
</dbReference>
<organism evidence="10 11">
    <name type="scientific">Candidatus Caccalectryoclostridium excrementigallinarum</name>
    <dbReference type="NCBI Taxonomy" id="2840710"/>
    <lineage>
        <taxon>Bacteria</taxon>
        <taxon>Bacillati</taxon>
        <taxon>Bacillota</taxon>
        <taxon>Clostridia</taxon>
        <taxon>Christensenellales</taxon>
        <taxon>Christensenellaceae</taxon>
        <taxon>Christensenellaceae incertae sedis</taxon>
        <taxon>Candidatus Caccalectryoclostridium</taxon>
    </lineage>
</organism>
<dbReference type="SMART" id="SM00977">
    <property type="entry name" value="TilS_C"/>
    <property type="match status" value="1"/>
</dbReference>
<dbReference type="InterPro" id="IPR012795">
    <property type="entry name" value="tRNA_Ile_lys_synt_N"/>
</dbReference>
<comment type="similarity">
    <text evidence="8">Belongs to the tRNA(Ile)-lysidine synthase family.</text>
</comment>
<dbReference type="GO" id="GO:0005737">
    <property type="term" value="C:cytoplasm"/>
    <property type="evidence" value="ECO:0007669"/>
    <property type="project" value="UniProtKB-SubCell"/>
</dbReference>
<keyword evidence="2 8" id="KW-0963">Cytoplasm</keyword>
<dbReference type="GO" id="GO:0006400">
    <property type="term" value="P:tRNA modification"/>
    <property type="evidence" value="ECO:0007669"/>
    <property type="project" value="UniProtKB-UniRule"/>
</dbReference>
<keyword evidence="5 8" id="KW-0547">Nucleotide-binding</keyword>
<accession>A0A9D1MLT0</accession>
<evidence type="ECO:0000256" key="8">
    <source>
        <dbReference type="HAMAP-Rule" id="MF_01161"/>
    </source>
</evidence>
<dbReference type="Pfam" id="PF11734">
    <property type="entry name" value="TilS_C"/>
    <property type="match status" value="1"/>
</dbReference>
<evidence type="ECO:0000313" key="10">
    <source>
        <dbReference type="EMBL" id="HIU62442.1"/>
    </source>
</evidence>
<reference evidence="10" key="2">
    <citation type="journal article" date="2021" name="PeerJ">
        <title>Extensive microbial diversity within the chicken gut microbiome revealed by metagenomics and culture.</title>
        <authorList>
            <person name="Gilroy R."/>
            <person name="Ravi A."/>
            <person name="Getino M."/>
            <person name="Pursley I."/>
            <person name="Horton D.L."/>
            <person name="Alikhan N.F."/>
            <person name="Baker D."/>
            <person name="Gharbi K."/>
            <person name="Hall N."/>
            <person name="Watson M."/>
            <person name="Adriaenssens E.M."/>
            <person name="Foster-Nyarko E."/>
            <person name="Jarju S."/>
            <person name="Secka A."/>
            <person name="Antonio M."/>
            <person name="Oren A."/>
            <person name="Chaudhuri R.R."/>
            <person name="La Ragione R."/>
            <person name="Hildebrand F."/>
            <person name="Pallen M.J."/>
        </authorList>
    </citation>
    <scope>NUCLEOTIDE SEQUENCE</scope>
    <source>
        <strain evidence="10">9366</strain>
    </source>
</reference>
<dbReference type="InterPro" id="IPR012094">
    <property type="entry name" value="tRNA_Ile_lys_synt"/>
</dbReference>
<reference evidence="10" key="1">
    <citation type="submission" date="2020-10" db="EMBL/GenBank/DDBJ databases">
        <authorList>
            <person name="Gilroy R."/>
        </authorList>
    </citation>
    <scope>NUCLEOTIDE SEQUENCE</scope>
    <source>
        <strain evidence="10">9366</strain>
    </source>
</reference>
<name>A0A9D1MLT0_9FIRM</name>
<dbReference type="SUPFAM" id="SSF56037">
    <property type="entry name" value="PheT/TilS domain"/>
    <property type="match status" value="1"/>
</dbReference>
<comment type="subcellular location">
    <subcellularLocation>
        <location evidence="1 8">Cytoplasm</location>
    </subcellularLocation>
</comment>
<evidence type="ECO:0000256" key="2">
    <source>
        <dbReference type="ARBA" id="ARBA00022490"/>
    </source>
</evidence>
<comment type="catalytic activity">
    <reaction evidence="7 8">
        <text>cytidine(34) in tRNA(Ile2) + L-lysine + ATP = lysidine(34) in tRNA(Ile2) + AMP + diphosphate + H(+)</text>
        <dbReference type="Rhea" id="RHEA:43744"/>
        <dbReference type="Rhea" id="RHEA-COMP:10625"/>
        <dbReference type="Rhea" id="RHEA-COMP:10670"/>
        <dbReference type="ChEBI" id="CHEBI:15378"/>
        <dbReference type="ChEBI" id="CHEBI:30616"/>
        <dbReference type="ChEBI" id="CHEBI:32551"/>
        <dbReference type="ChEBI" id="CHEBI:33019"/>
        <dbReference type="ChEBI" id="CHEBI:82748"/>
        <dbReference type="ChEBI" id="CHEBI:83665"/>
        <dbReference type="ChEBI" id="CHEBI:456215"/>
        <dbReference type="EC" id="6.3.4.19"/>
    </reaction>
</comment>
<dbReference type="NCBIfam" id="TIGR02433">
    <property type="entry name" value="lysidine_TilS_C"/>
    <property type="match status" value="1"/>
</dbReference>
<comment type="domain">
    <text evidence="8">The N-terminal region contains the highly conserved SGGXDS motif, predicted to be a P-loop motif involved in ATP binding.</text>
</comment>
<evidence type="ECO:0000256" key="5">
    <source>
        <dbReference type="ARBA" id="ARBA00022741"/>
    </source>
</evidence>
<gene>
    <name evidence="8 10" type="primary">tilS</name>
    <name evidence="10" type="ORF">IAB07_01560</name>
</gene>
<dbReference type="SUPFAM" id="SSF52402">
    <property type="entry name" value="Adenine nucleotide alpha hydrolases-like"/>
    <property type="match status" value="1"/>
</dbReference>
<evidence type="ECO:0000256" key="1">
    <source>
        <dbReference type="ARBA" id="ARBA00004496"/>
    </source>
</evidence>
<keyword evidence="6 8" id="KW-0067">ATP-binding</keyword>
<protein>
    <recommendedName>
        <fullName evidence="8">tRNA(Ile)-lysidine synthase</fullName>
        <ecNumber evidence="8">6.3.4.19</ecNumber>
    </recommendedName>
    <alternativeName>
        <fullName evidence="8">tRNA(Ile)-2-lysyl-cytidine synthase</fullName>
    </alternativeName>
    <alternativeName>
        <fullName evidence="8">tRNA(Ile)-lysidine synthetase</fullName>
    </alternativeName>
</protein>
<dbReference type="InterPro" id="IPR012796">
    <property type="entry name" value="Lysidine-tRNA-synth_C"/>
</dbReference>
<evidence type="ECO:0000256" key="4">
    <source>
        <dbReference type="ARBA" id="ARBA00022694"/>
    </source>
</evidence>
<dbReference type="GO" id="GO:0032267">
    <property type="term" value="F:tRNA(Ile)-lysidine synthase activity"/>
    <property type="evidence" value="ECO:0007669"/>
    <property type="project" value="UniProtKB-EC"/>
</dbReference>